<keyword evidence="4 6" id="KW-0378">Hydrolase</keyword>
<dbReference type="Gene3D" id="1.10.287.1040">
    <property type="entry name" value="Exonuclease VII, small subunit"/>
    <property type="match status" value="1"/>
</dbReference>
<dbReference type="GO" id="GO:0008855">
    <property type="term" value="F:exodeoxyribonuclease VII activity"/>
    <property type="evidence" value="ECO:0007669"/>
    <property type="project" value="UniProtKB-UniRule"/>
</dbReference>
<dbReference type="InterPro" id="IPR003761">
    <property type="entry name" value="Exonuc_VII_S"/>
</dbReference>
<comment type="similarity">
    <text evidence="1 6">Belongs to the XseB family.</text>
</comment>
<evidence type="ECO:0000313" key="8">
    <source>
        <dbReference type="Proteomes" id="UP000199409"/>
    </source>
</evidence>
<keyword evidence="5 6" id="KW-0269">Exonuclease</keyword>
<evidence type="ECO:0000313" key="7">
    <source>
        <dbReference type="EMBL" id="SEA13618.1"/>
    </source>
</evidence>
<dbReference type="PANTHER" id="PTHR34137:SF1">
    <property type="entry name" value="EXODEOXYRIBONUCLEASE 7 SMALL SUBUNIT"/>
    <property type="match status" value="1"/>
</dbReference>
<name>A0A1H3YR99_9BACT</name>
<dbReference type="AlphaFoldDB" id="A0A1H3YR99"/>
<comment type="function">
    <text evidence="6">Bidirectionally degrades single-stranded DNA into large acid-insoluble oligonucleotides, which are then degraded further into small acid-soluble oligonucleotides.</text>
</comment>
<dbReference type="PANTHER" id="PTHR34137">
    <property type="entry name" value="EXODEOXYRIBONUCLEASE 7 SMALL SUBUNIT"/>
    <property type="match status" value="1"/>
</dbReference>
<evidence type="ECO:0000256" key="5">
    <source>
        <dbReference type="ARBA" id="ARBA00022839"/>
    </source>
</evidence>
<dbReference type="SUPFAM" id="SSF116842">
    <property type="entry name" value="XseB-like"/>
    <property type="match status" value="1"/>
</dbReference>
<protein>
    <recommendedName>
        <fullName evidence="6">Exodeoxyribonuclease 7 small subunit</fullName>
        <ecNumber evidence="6">3.1.11.6</ecNumber>
    </recommendedName>
    <alternativeName>
        <fullName evidence="6">Exodeoxyribonuclease VII small subunit</fullName>
        <shortName evidence="6">Exonuclease VII small subunit</shortName>
    </alternativeName>
</protein>
<dbReference type="GO" id="GO:0005829">
    <property type="term" value="C:cytosol"/>
    <property type="evidence" value="ECO:0007669"/>
    <property type="project" value="TreeGrafter"/>
</dbReference>
<evidence type="ECO:0000256" key="6">
    <source>
        <dbReference type="HAMAP-Rule" id="MF_00337"/>
    </source>
</evidence>
<dbReference type="NCBIfam" id="TIGR01280">
    <property type="entry name" value="xseB"/>
    <property type="match status" value="1"/>
</dbReference>
<dbReference type="HAMAP" id="MF_00337">
    <property type="entry name" value="Exonuc_7_S"/>
    <property type="match status" value="1"/>
</dbReference>
<proteinExistence type="inferred from homology"/>
<gene>
    <name evidence="6" type="primary">xseB</name>
    <name evidence="7" type="ORF">SAMN05660420_01339</name>
</gene>
<dbReference type="OrthoDB" id="5523157at2"/>
<dbReference type="GO" id="GO:0009318">
    <property type="term" value="C:exodeoxyribonuclease VII complex"/>
    <property type="evidence" value="ECO:0007669"/>
    <property type="project" value="UniProtKB-UniRule"/>
</dbReference>
<evidence type="ECO:0000256" key="1">
    <source>
        <dbReference type="ARBA" id="ARBA00009998"/>
    </source>
</evidence>
<dbReference type="EMBL" id="FNQN01000003">
    <property type="protein sequence ID" value="SEA13618.1"/>
    <property type="molecule type" value="Genomic_DNA"/>
</dbReference>
<comment type="subunit">
    <text evidence="6">Heterooligomer composed of large and small subunits.</text>
</comment>
<dbReference type="Pfam" id="PF02609">
    <property type="entry name" value="Exonuc_VII_S"/>
    <property type="match status" value="1"/>
</dbReference>
<organism evidence="7 8">
    <name type="scientific">Desulfuromusa kysingii</name>
    <dbReference type="NCBI Taxonomy" id="37625"/>
    <lineage>
        <taxon>Bacteria</taxon>
        <taxon>Pseudomonadati</taxon>
        <taxon>Thermodesulfobacteriota</taxon>
        <taxon>Desulfuromonadia</taxon>
        <taxon>Desulfuromonadales</taxon>
        <taxon>Geopsychrobacteraceae</taxon>
        <taxon>Desulfuromusa</taxon>
    </lineage>
</organism>
<dbReference type="InterPro" id="IPR037004">
    <property type="entry name" value="Exonuc_VII_ssu_sf"/>
</dbReference>
<sequence>MATKNSFEVSLQKLEDAVEQLESGDLSLDQALKVFSAGVKQTETCRNSLKDIELQVQQLLQDSDGTLQREPFDNE</sequence>
<keyword evidence="2 6" id="KW-0963">Cytoplasm</keyword>
<comment type="catalytic activity">
    <reaction evidence="6">
        <text>Exonucleolytic cleavage in either 5'- to 3'- or 3'- to 5'-direction to yield nucleoside 5'-phosphates.</text>
        <dbReference type="EC" id="3.1.11.6"/>
    </reaction>
</comment>
<dbReference type="STRING" id="37625.SAMN05660420_01339"/>
<accession>A0A1H3YR99</accession>
<dbReference type="PIRSF" id="PIRSF006488">
    <property type="entry name" value="Exonuc_VII_S"/>
    <property type="match status" value="1"/>
</dbReference>
<evidence type="ECO:0000256" key="4">
    <source>
        <dbReference type="ARBA" id="ARBA00022801"/>
    </source>
</evidence>
<reference evidence="7 8" key="1">
    <citation type="submission" date="2016-10" db="EMBL/GenBank/DDBJ databases">
        <authorList>
            <person name="de Groot N.N."/>
        </authorList>
    </citation>
    <scope>NUCLEOTIDE SEQUENCE [LARGE SCALE GENOMIC DNA]</scope>
    <source>
        <strain evidence="7 8">DSM 7343</strain>
    </source>
</reference>
<keyword evidence="3 6" id="KW-0540">Nuclease</keyword>
<keyword evidence="8" id="KW-1185">Reference proteome</keyword>
<evidence type="ECO:0000256" key="2">
    <source>
        <dbReference type="ARBA" id="ARBA00022490"/>
    </source>
</evidence>
<comment type="subcellular location">
    <subcellularLocation>
        <location evidence="6">Cytoplasm</location>
    </subcellularLocation>
</comment>
<dbReference type="RefSeq" id="WP_092345986.1">
    <property type="nucleotide sequence ID" value="NZ_FNQN01000003.1"/>
</dbReference>
<dbReference type="EC" id="3.1.11.6" evidence="6"/>
<evidence type="ECO:0000256" key="3">
    <source>
        <dbReference type="ARBA" id="ARBA00022722"/>
    </source>
</evidence>
<dbReference type="Proteomes" id="UP000199409">
    <property type="component" value="Unassembled WGS sequence"/>
</dbReference>
<dbReference type="GO" id="GO:0006308">
    <property type="term" value="P:DNA catabolic process"/>
    <property type="evidence" value="ECO:0007669"/>
    <property type="project" value="UniProtKB-UniRule"/>
</dbReference>